<comment type="caution">
    <text evidence="3">The sequence shown here is derived from an EMBL/GenBank/DDBJ whole genome shotgun (WGS) entry which is preliminary data.</text>
</comment>
<reference evidence="3 4" key="1">
    <citation type="submission" date="2018-01" db="EMBL/GenBank/DDBJ databases">
        <title>Draft genome sequences of six Vibrio diazotrophicus strains isolated from deep-sea sediments of the Baltic Sea.</title>
        <authorList>
            <person name="Castillo D."/>
            <person name="Vandieken V."/>
            <person name="Chiang O."/>
            <person name="Middelboe M."/>
        </authorList>
    </citation>
    <scope>NUCLEOTIDE SEQUENCE [LARGE SCALE GENOMIC DNA]</scope>
    <source>
        <strain evidence="3 4">60.27F</strain>
    </source>
</reference>
<dbReference type="EMBL" id="POSK01000003">
    <property type="protein sequence ID" value="PNI05678.1"/>
    <property type="molecule type" value="Genomic_DNA"/>
</dbReference>
<dbReference type="GO" id="GO:0016491">
    <property type="term" value="F:oxidoreductase activity"/>
    <property type="evidence" value="ECO:0007669"/>
    <property type="project" value="UniProtKB-KW"/>
</dbReference>
<dbReference type="FunFam" id="3.40.50.720:FF:000084">
    <property type="entry name" value="Short-chain dehydrogenase reductase"/>
    <property type="match status" value="1"/>
</dbReference>
<dbReference type="InterPro" id="IPR002347">
    <property type="entry name" value="SDR_fam"/>
</dbReference>
<dbReference type="InterPro" id="IPR036291">
    <property type="entry name" value="NAD(P)-bd_dom_sf"/>
</dbReference>
<evidence type="ECO:0000313" key="4">
    <source>
        <dbReference type="Proteomes" id="UP000236449"/>
    </source>
</evidence>
<dbReference type="Proteomes" id="UP000236449">
    <property type="component" value="Unassembled WGS sequence"/>
</dbReference>
<evidence type="ECO:0000256" key="2">
    <source>
        <dbReference type="ARBA" id="ARBA00023002"/>
    </source>
</evidence>
<gene>
    <name evidence="3" type="ORF">C1N32_06160</name>
</gene>
<sequence length="251" mass="26942">MNKIALITGGSRGLGKSAALKLAENKVDIIFTYHSNQQAALDVVAEIQRLGQKAVALQCDIRDTASFSVFERSLSKILQEQFARSDIDFLLNNAGTGLHATIEETSIGDLEEMFNTHVKGPFVFTQKMLPLIKSGGHIVNVSSGLTRFSFPGSAAYAMAKGAVEVMTRYMAKEFATKNIRVNTLAPGAIATDFRGGAIRDNQQAQAMVSSVTALGRVGEADDIGKIISSMFSEGFDWVTGQRIEASGGMIL</sequence>
<dbReference type="OrthoDB" id="9806974at2"/>
<dbReference type="PANTHER" id="PTHR43639">
    <property type="entry name" value="OXIDOREDUCTASE, SHORT-CHAIN DEHYDROGENASE/REDUCTASE FAMILY (AFU_ORTHOLOGUE AFUA_5G02870)"/>
    <property type="match status" value="1"/>
</dbReference>
<keyword evidence="2" id="KW-0560">Oxidoreductase</keyword>
<dbReference type="SUPFAM" id="SSF51735">
    <property type="entry name" value="NAD(P)-binding Rossmann-fold domains"/>
    <property type="match status" value="1"/>
</dbReference>
<dbReference type="PRINTS" id="PR00081">
    <property type="entry name" value="GDHRDH"/>
</dbReference>
<comment type="similarity">
    <text evidence="1">Belongs to the short-chain dehydrogenases/reductases (SDR) family.</text>
</comment>
<evidence type="ECO:0000256" key="1">
    <source>
        <dbReference type="ARBA" id="ARBA00006484"/>
    </source>
</evidence>
<dbReference type="Pfam" id="PF13561">
    <property type="entry name" value="adh_short_C2"/>
    <property type="match status" value="1"/>
</dbReference>
<evidence type="ECO:0000313" key="3">
    <source>
        <dbReference type="EMBL" id="PNI05678.1"/>
    </source>
</evidence>
<accession>A0A2J8I576</accession>
<dbReference type="PRINTS" id="PR00080">
    <property type="entry name" value="SDRFAMILY"/>
</dbReference>
<organism evidence="3 4">
    <name type="scientific">Vibrio diazotrophicus</name>
    <dbReference type="NCBI Taxonomy" id="685"/>
    <lineage>
        <taxon>Bacteria</taxon>
        <taxon>Pseudomonadati</taxon>
        <taxon>Pseudomonadota</taxon>
        <taxon>Gammaproteobacteria</taxon>
        <taxon>Vibrionales</taxon>
        <taxon>Vibrionaceae</taxon>
        <taxon>Vibrio</taxon>
    </lineage>
</organism>
<dbReference type="RefSeq" id="WP_102965730.1">
    <property type="nucleotide sequence ID" value="NZ_POSK01000003.1"/>
</dbReference>
<dbReference type="PANTHER" id="PTHR43639:SF1">
    <property type="entry name" value="SHORT-CHAIN DEHYDROGENASE_REDUCTASE FAMILY PROTEIN"/>
    <property type="match status" value="1"/>
</dbReference>
<proteinExistence type="inferred from homology"/>
<dbReference type="Gene3D" id="3.40.50.720">
    <property type="entry name" value="NAD(P)-binding Rossmann-like Domain"/>
    <property type="match status" value="1"/>
</dbReference>
<name>A0A2J8I576_VIBDI</name>
<dbReference type="AlphaFoldDB" id="A0A2J8I576"/>
<protein>
    <submittedName>
        <fullName evidence="3">Short-chain dehydrogenase</fullName>
    </submittedName>
</protein>